<dbReference type="AlphaFoldDB" id="A0A433QB77"/>
<feature type="region of interest" description="Disordered" evidence="1">
    <location>
        <begin position="44"/>
        <end position="64"/>
    </location>
</feature>
<keyword evidence="3" id="KW-1185">Reference proteome</keyword>
<gene>
    <name evidence="2" type="ORF">BC938DRAFT_483798</name>
</gene>
<sequence length="370" mass="41784">MQLVSELQQLFRGGYGGVSIDLPRLASRVTISDDLQGIVLPSAFEEEPSPTEGVPHSESNSSPMEVTVPAAQRKGNGDRVLRVITVVAELLEGEERAAEMFTEIDSTCPSDGVSEISDRSQGQRTARPNRRISHLYLRSVLEIGLGQYSRTSQTLKFVQQNTILMPMHYLRLTFPILSQPEYLVKDVRRPDGWRISIHFLHSDPATPEDLDELTAFDSHPRPTSVTVTHSRREQAINAEKYFEIEWSISLHLALSFSETSRRVSVVTIDSLRSEGGSRLEQRNDVRLSGYDLVISRVSVCDTIPEETKEMLRQEFVSKEGVIVQEVVMVPATELVDMPPVRPRVIESQALRNPKRCCCIWFACSHRKRRT</sequence>
<dbReference type="PANTHER" id="PTHR36127:SF1">
    <property type="entry name" value="COMM DOMAIN-CONTAINING PROTEIN"/>
    <property type="match status" value="1"/>
</dbReference>
<dbReference type="Proteomes" id="UP000274822">
    <property type="component" value="Unassembled WGS sequence"/>
</dbReference>
<accession>A0A433QB77</accession>
<protein>
    <submittedName>
        <fullName evidence="2">Uncharacterized protein</fullName>
    </submittedName>
</protein>
<evidence type="ECO:0000256" key="1">
    <source>
        <dbReference type="SAM" id="MobiDB-lite"/>
    </source>
</evidence>
<evidence type="ECO:0000313" key="2">
    <source>
        <dbReference type="EMBL" id="RUS27032.1"/>
    </source>
</evidence>
<dbReference type="EMBL" id="RBNJ01009191">
    <property type="protein sequence ID" value="RUS27032.1"/>
    <property type="molecule type" value="Genomic_DNA"/>
</dbReference>
<feature type="region of interest" description="Disordered" evidence="1">
    <location>
        <begin position="108"/>
        <end position="127"/>
    </location>
</feature>
<name>A0A433QB77_9FUNG</name>
<evidence type="ECO:0000313" key="3">
    <source>
        <dbReference type="Proteomes" id="UP000274822"/>
    </source>
</evidence>
<dbReference type="PANTHER" id="PTHR36127">
    <property type="entry name" value="EXPRESSED PROTEIN"/>
    <property type="match status" value="1"/>
</dbReference>
<reference evidence="2 3" key="1">
    <citation type="journal article" date="2018" name="New Phytol.">
        <title>Phylogenomics of Endogonaceae and evolution of mycorrhizas within Mucoromycota.</title>
        <authorList>
            <person name="Chang Y."/>
            <person name="Desiro A."/>
            <person name="Na H."/>
            <person name="Sandor L."/>
            <person name="Lipzen A."/>
            <person name="Clum A."/>
            <person name="Barry K."/>
            <person name="Grigoriev I.V."/>
            <person name="Martin F.M."/>
            <person name="Stajich J.E."/>
            <person name="Smith M.E."/>
            <person name="Bonito G."/>
            <person name="Spatafora J.W."/>
        </authorList>
    </citation>
    <scope>NUCLEOTIDE SEQUENCE [LARGE SCALE GENOMIC DNA]</scope>
    <source>
        <strain evidence="2 3">AD002</strain>
    </source>
</reference>
<proteinExistence type="predicted"/>
<organism evidence="2 3">
    <name type="scientific">Jimgerdemannia flammicorona</name>
    <dbReference type="NCBI Taxonomy" id="994334"/>
    <lineage>
        <taxon>Eukaryota</taxon>
        <taxon>Fungi</taxon>
        <taxon>Fungi incertae sedis</taxon>
        <taxon>Mucoromycota</taxon>
        <taxon>Mucoromycotina</taxon>
        <taxon>Endogonomycetes</taxon>
        <taxon>Endogonales</taxon>
        <taxon>Endogonaceae</taxon>
        <taxon>Jimgerdemannia</taxon>
    </lineage>
</organism>
<comment type="caution">
    <text evidence="2">The sequence shown here is derived from an EMBL/GenBank/DDBJ whole genome shotgun (WGS) entry which is preliminary data.</text>
</comment>